<evidence type="ECO:0000256" key="2">
    <source>
        <dbReference type="ARBA" id="ARBA00010529"/>
    </source>
</evidence>
<dbReference type="OrthoDB" id="9799835at2"/>
<reference evidence="6 7" key="1">
    <citation type="submission" date="2016-10" db="EMBL/GenBank/DDBJ databases">
        <authorList>
            <person name="de Groot N.N."/>
        </authorList>
    </citation>
    <scope>NUCLEOTIDE SEQUENCE [LARGE SCALE GENOMIC DNA]</scope>
    <source>
        <strain evidence="6 7">DSM 2698</strain>
    </source>
</reference>
<dbReference type="GO" id="GO:0042802">
    <property type="term" value="F:identical protein binding"/>
    <property type="evidence" value="ECO:0007669"/>
    <property type="project" value="UniProtKB-ARBA"/>
</dbReference>
<dbReference type="Pfam" id="PF00216">
    <property type="entry name" value="Bac_DNA_binding"/>
    <property type="match status" value="1"/>
</dbReference>
<dbReference type="GO" id="GO:0030261">
    <property type="term" value="P:chromosome condensation"/>
    <property type="evidence" value="ECO:0007669"/>
    <property type="project" value="UniProtKB-KW"/>
</dbReference>
<dbReference type="AlphaFoldDB" id="A0A1G5NK29"/>
<dbReference type="EMBL" id="FMVW01000004">
    <property type="protein sequence ID" value="SCZ37756.1"/>
    <property type="molecule type" value="Genomic_DNA"/>
</dbReference>
<evidence type="ECO:0000256" key="4">
    <source>
        <dbReference type="ARBA" id="ARBA00023125"/>
    </source>
</evidence>
<dbReference type="GO" id="GO:0006351">
    <property type="term" value="P:DNA-templated transcription"/>
    <property type="evidence" value="ECO:0007669"/>
    <property type="project" value="UniProtKB-ARBA"/>
</dbReference>
<dbReference type="STRING" id="1120955.SAMN03080610_02252"/>
<evidence type="ECO:0000313" key="6">
    <source>
        <dbReference type="EMBL" id="SCZ37756.1"/>
    </source>
</evidence>
<dbReference type="PANTHER" id="PTHR33175">
    <property type="entry name" value="DNA-BINDING PROTEIN HU"/>
    <property type="match status" value="1"/>
</dbReference>
<proteinExistence type="inferred from homology"/>
<dbReference type="CDD" id="cd13831">
    <property type="entry name" value="HU"/>
    <property type="match status" value="1"/>
</dbReference>
<dbReference type="PRINTS" id="PR01727">
    <property type="entry name" value="DNABINDINGHU"/>
</dbReference>
<sequence>MNKGELAAAVAEKTDLSKAQATDAVEAVFGCITDALKKGEEVRVLGFGNFAISERAASTGRNPQTGEKIEIKASKQAKFKPGKGLKDAVNS</sequence>
<dbReference type="InterPro" id="IPR010992">
    <property type="entry name" value="IHF-like_DNA-bd_dom_sf"/>
</dbReference>
<dbReference type="GO" id="GO:1990103">
    <property type="term" value="C:DnaA-HU complex"/>
    <property type="evidence" value="ECO:0007669"/>
    <property type="project" value="UniProtKB-ARBA"/>
</dbReference>
<keyword evidence="7" id="KW-1185">Reference proteome</keyword>
<dbReference type="FunFam" id="4.10.520.10:FF:000001">
    <property type="entry name" value="DNA-binding protein HU"/>
    <property type="match status" value="1"/>
</dbReference>
<protein>
    <submittedName>
        <fullName evidence="6">DNA-binding protein HU-beta</fullName>
    </submittedName>
</protein>
<comment type="function">
    <text evidence="1">Histone-like DNA-binding protein which is capable of wrapping DNA to stabilize it, and thus to prevent its denaturation under extreme environmental conditions.</text>
</comment>
<keyword evidence="3" id="KW-0226">DNA condensation</keyword>
<evidence type="ECO:0000313" key="7">
    <source>
        <dbReference type="Proteomes" id="UP000199347"/>
    </source>
</evidence>
<keyword evidence="4 6" id="KW-0238">DNA-binding</keyword>
<name>A0A1G5NK29_AFIMA</name>
<organism evidence="6 7">
    <name type="scientific">Afifella marina DSM 2698</name>
    <dbReference type="NCBI Taxonomy" id="1120955"/>
    <lineage>
        <taxon>Bacteria</taxon>
        <taxon>Pseudomonadati</taxon>
        <taxon>Pseudomonadota</taxon>
        <taxon>Alphaproteobacteria</taxon>
        <taxon>Hyphomicrobiales</taxon>
        <taxon>Afifellaceae</taxon>
        <taxon>Afifella</taxon>
    </lineage>
</organism>
<dbReference type="Gene3D" id="4.10.520.10">
    <property type="entry name" value="IHF-like DNA-binding proteins"/>
    <property type="match status" value="1"/>
</dbReference>
<dbReference type="PANTHER" id="PTHR33175:SF3">
    <property type="entry name" value="DNA-BINDING PROTEIN HU-BETA"/>
    <property type="match status" value="1"/>
</dbReference>
<evidence type="ECO:0000256" key="5">
    <source>
        <dbReference type="RuleBase" id="RU003939"/>
    </source>
</evidence>
<dbReference type="GO" id="GO:1990178">
    <property type="term" value="C:HU-DNA complex"/>
    <property type="evidence" value="ECO:0007669"/>
    <property type="project" value="UniProtKB-ARBA"/>
</dbReference>
<dbReference type="Proteomes" id="UP000199347">
    <property type="component" value="Unassembled WGS sequence"/>
</dbReference>
<dbReference type="GO" id="GO:0005829">
    <property type="term" value="C:cytosol"/>
    <property type="evidence" value="ECO:0007669"/>
    <property type="project" value="TreeGrafter"/>
</dbReference>
<dbReference type="SMART" id="SM00411">
    <property type="entry name" value="BHL"/>
    <property type="match status" value="1"/>
</dbReference>
<dbReference type="RefSeq" id="WP_092812652.1">
    <property type="nucleotide sequence ID" value="NZ_FMVW01000004.1"/>
</dbReference>
<dbReference type="GO" id="GO:0030527">
    <property type="term" value="F:structural constituent of chromatin"/>
    <property type="evidence" value="ECO:0007669"/>
    <property type="project" value="InterPro"/>
</dbReference>
<evidence type="ECO:0000256" key="1">
    <source>
        <dbReference type="ARBA" id="ARBA00003819"/>
    </source>
</evidence>
<dbReference type="GO" id="GO:0006270">
    <property type="term" value="P:DNA replication initiation"/>
    <property type="evidence" value="ECO:0007669"/>
    <property type="project" value="UniProtKB-ARBA"/>
</dbReference>
<evidence type="ECO:0000256" key="3">
    <source>
        <dbReference type="ARBA" id="ARBA00023067"/>
    </source>
</evidence>
<dbReference type="InterPro" id="IPR020816">
    <property type="entry name" value="Histone-like_DNA-bd_CS"/>
</dbReference>
<accession>A0A1G5NK29</accession>
<dbReference type="InterPro" id="IPR000119">
    <property type="entry name" value="Hist_DNA-bd"/>
</dbReference>
<dbReference type="GO" id="GO:0003677">
    <property type="term" value="F:DNA binding"/>
    <property type="evidence" value="ECO:0007669"/>
    <property type="project" value="UniProtKB-KW"/>
</dbReference>
<comment type="similarity">
    <text evidence="2 5">Belongs to the bacterial histone-like protein family.</text>
</comment>
<gene>
    <name evidence="6" type="ORF">SAMN03080610_02252</name>
</gene>
<dbReference type="PROSITE" id="PS00045">
    <property type="entry name" value="HISTONE_LIKE"/>
    <property type="match status" value="1"/>
</dbReference>
<dbReference type="SUPFAM" id="SSF47729">
    <property type="entry name" value="IHF-like DNA-binding proteins"/>
    <property type="match status" value="1"/>
</dbReference>